<dbReference type="EMBL" id="JAINUG010000001">
    <property type="protein sequence ID" value="KAJ8418522.1"/>
    <property type="molecule type" value="Genomic_DNA"/>
</dbReference>
<keyword evidence="3" id="KW-1185">Reference proteome</keyword>
<protein>
    <submittedName>
        <fullName evidence="2">Uncharacterized protein</fullName>
    </submittedName>
</protein>
<dbReference type="Proteomes" id="UP001221898">
    <property type="component" value="Unassembled WGS sequence"/>
</dbReference>
<dbReference type="AlphaFoldDB" id="A0AAD7TD98"/>
<sequence>MLNSSSLGANLQSQASQISPKPRPEELSESQLNRLGDRREGEAPASGGREEHLLKGHLPVPGPRSPEEPGHGASIPGSALIPSPHDARLIKGLCFVLSSAPVCCGPRKEQGDEVELGLNQRGPSCASSRKCELRDRSEVRSIATGTSRRHVPSAQSFVSGALHLSSREARRNGAEPLFCERSLMKFAIIKKAREKHLGPVRGIQAGSSLESGEKWKLLSGRMFASEGGTGEGVDRQS</sequence>
<name>A0AAD7TD98_9TELE</name>
<feature type="region of interest" description="Disordered" evidence="1">
    <location>
        <begin position="1"/>
        <end position="80"/>
    </location>
</feature>
<proteinExistence type="predicted"/>
<evidence type="ECO:0000313" key="3">
    <source>
        <dbReference type="Proteomes" id="UP001221898"/>
    </source>
</evidence>
<comment type="caution">
    <text evidence="2">The sequence shown here is derived from an EMBL/GenBank/DDBJ whole genome shotgun (WGS) entry which is preliminary data.</text>
</comment>
<gene>
    <name evidence="2" type="ORF">AAFF_G00000210</name>
</gene>
<organism evidence="2 3">
    <name type="scientific">Aldrovandia affinis</name>
    <dbReference type="NCBI Taxonomy" id="143900"/>
    <lineage>
        <taxon>Eukaryota</taxon>
        <taxon>Metazoa</taxon>
        <taxon>Chordata</taxon>
        <taxon>Craniata</taxon>
        <taxon>Vertebrata</taxon>
        <taxon>Euteleostomi</taxon>
        <taxon>Actinopterygii</taxon>
        <taxon>Neopterygii</taxon>
        <taxon>Teleostei</taxon>
        <taxon>Notacanthiformes</taxon>
        <taxon>Halosauridae</taxon>
        <taxon>Aldrovandia</taxon>
    </lineage>
</organism>
<reference evidence="2" key="1">
    <citation type="journal article" date="2023" name="Science">
        <title>Genome structures resolve the early diversification of teleost fishes.</title>
        <authorList>
            <person name="Parey E."/>
            <person name="Louis A."/>
            <person name="Montfort J."/>
            <person name="Bouchez O."/>
            <person name="Roques C."/>
            <person name="Iampietro C."/>
            <person name="Lluch J."/>
            <person name="Castinel A."/>
            <person name="Donnadieu C."/>
            <person name="Desvignes T."/>
            <person name="Floi Bucao C."/>
            <person name="Jouanno E."/>
            <person name="Wen M."/>
            <person name="Mejri S."/>
            <person name="Dirks R."/>
            <person name="Jansen H."/>
            <person name="Henkel C."/>
            <person name="Chen W.J."/>
            <person name="Zahm M."/>
            <person name="Cabau C."/>
            <person name="Klopp C."/>
            <person name="Thompson A.W."/>
            <person name="Robinson-Rechavi M."/>
            <person name="Braasch I."/>
            <person name="Lecointre G."/>
            <person name="Bobe J."/>
            <person name="Postlethwait J.H."/>
            <person name="Berthelot C."/>
            <person name="Roest Crollius H."/>
            <person name="Guiguen Y."/>
        </authorList>
    </citation>
    <scope>NUCLEOTIDE SEQUENCE</scope>
    <source>
        <strain evidence="2">NC1722</strain>
    </source>
</reference>
<feature type="compositionally biased region" description="Polar residues" evidence="1">
    <location>
        <begin position="1"/>
        <end position="19"/>
    </location>
</feature>
<evidence type="ECO:0000313" key="2">
    <source>
        <dbReference type="EMBL" id="KAJ8418522.1"/>
    </source>
</evidence>
<evidence type="ECO:0000256" key="1">
    <source>
        <dbReference type="SAM" id="MobiDB-lite"/>
    </source>
</evidence>
<accession>A0AAD7TD98</accession>
<feature type="compositionally biased region" description="Basic and acidic residues" evidence="1">
    <location>
        <begin position="35"/>
        <end position="54"/>
    </location>
</feature>